<organism evidence="1">
    <name type="scientific">marine sediment metagenome</name>
    <dbReference type="NCBI Taxonomy" id="412755"/>
    <lineage>
        <taxon>unclassified sequences</taxon>
        <taxon>metagenomes</taxon>
        <taxon>ecological metagenomes</taxon>
    </lineage>
</organism>
<dbReference type="AlphaFoldDB" id="A0A0F9VAQ5"/>
<dbReference type="EMBL" id="LAZR01000400">
    <property type="protein sequence ID" value="KKN70641.1"/>
    <property type="molecule type" value="Genomic_DNA"/>
</dbReference>
<evidence type="ECO:0000313" key="1">
    <source>
        <dbReference type="EMBL" id="KKN70641.1"/>
    </source>
</evidence>
<proteinExistence type="predicted"/>
<name>A0A0F9VAQ5_9ZZZZ</name>
<accession>A0A0F9VAQ5</accession>
<comment type="caution">
    <text evidence="1">The sequence shown here is derived from an EMBL/GenBank/DDBJ whole genome shotgun (WGS) entry which is preliminary data.</text>
</comment>
<reference evidence="1" key="1">
    <citation type="journal article" date="2015" name="Nature">
        <title>Complex archaea that bridge the gap between prokaryotes and eukaryotes.</title>
        <authorList>
            <person name="Spang A."/>
            <person name="Saw J.H."/>
            <person name="Jorgensen S.L."/>
            <person name="Zaremba-Niedzwiedzka K."/>
            <person name="Martijn J."/>
            <person name="Lind A.E."/>
            <person name="van Eijk R."/>
            <person name="Schleper C."/>
            <person name="Guy L."/>
            <person name="Ettema T.J."/>
        </authorList>
    </citation>
    <scope>NUCLEOTIDE SEQUENCE</scope>
</reference>
<protein>
    <submittedName>
        <fullName evidence="1">Uncharacterized protein</fullName>
    </submittedName>
</protein>
<sequence length="77" mass="8720">MRVVVDFGGSLAIVEDRRWDSDDKQLAKRLNTEIPTEDIGPEYPNPDLTIAERAIDLLGGTVIFQDDPPEHLPDRIY</sequence>
<gene>
    <name evidence="1" type="ORF">LCGC14_0429140</name>
</gene>